<gene>
    <name evidence="1" type="ORF">LSALG_LOCUS39046</name>
</gene>
<evidence type="ECO:0000313" key="1">
    <source>
        <dbReference type="EMBL" id="CAI9300405.1"/>
    </source>
</evidence>
<name>A0AA35ZWX7_LACSI</name>
<keyword evidence="2" id="KW-1185">Reference proteome</keyword>
<organism evidence="1 2">
    <name type="scientific">Lactuca saligna</name>
    <name type="common">Willowleaf lettuce</name>
    <dbReference type="NCBI Taxonomy" id="75948"/>
    <lineage>
        <taxon>Eukaryota</taxon>
        <taxon>Viridiplantae</taxon>
        <taxon>Streptophyta</taxon>
        <taxon>Embryophyta</taxon>
        <taxon>Tracheophyta</taxon>
        <taxon>Spermatophyta</taxon>
        <taxon>Magnoliopsida</taxon>
        <taxon>eudicotyledons</taxon>
        <taxon>Gunneridae</taxon>
        <taxon>Pentapetalae</taxon>
        <taxon>asterids</taxon>
        <taxon>campanulids</taxon>
        <taxon>Asterales</taxon>
        <taxon>Asteraceae</taxon>
        <taxon>Cichorioideae</taxon>
        <taxon>Cichorieae</taxon>
        <taxon>Lactucinae</taxon>
        <taxon>Lactuca</taxon>
    </lineage>
</organism>
<reference evidence="1" key="1">
    <citation type="submission" date="2023-04" db="EMBL/GenBank/DDBJ databases">
        <authorList>
            <person name="Vijverberg K."/>
            <person name="Xiong W."/>
            <person name="Schranz E."/>
        </authorList>
    </citation>
    <scope>NUCLEOTIDE SEQUENCE</scope>
</reference>
<dbReference type="AlphaFoldDB" id="A0AA35ZWX7"/>
<sequence length="158" mass="17936">MSTFHTSFDTNTVNVNVLIASLGSTLRNKKDALENVHTRIQFANTEFQTFISSKIDKLYEDLAVENKIMDKISVKIENVKVLLVKLAHANRRIDDLLSKKDAMKSCIADVHAYLNNFNETRDTLITKSVRKHLVDKLRPVFAMLNRMEGVSESGTLPK</sequence>
<evidence type="ECO:0000313" key="2">
    <source>
        <dbReference type="Proteomes" id="UP001177003"/>
    </source>
</evidence>
<accession>A0AA35ZWX7</accession>
<protein>
    <submittedName>
        <fullName evidence="1">Uncharacterized protein</fullName>
    </submittedName>
</protein>
<dbReference type="Proteomes" id="UP001177003">
    <property type="component" value="Chromosome 9"/>
</dbReference>
<proteinExistence type="predicted"/>
<dbReference type="EMBL" id="OX465085">
    <property type="protein sequence ID" value="CAI9300405.1"/>
    <property type="molecule type" value="Genomic_DNA"/>
</dbReference>